<keyword evidence="4" id="KW-0732">Signal</keyword>
<evidence type="ECO:0000259" key="5">
    <source>
        <dbReference type="PROSITE" id="PS50056"/>
    </source>
</evidence>
<dbReference type="GO" id="GO:0046856">
    <property type="term" value="P:phosphatidylinositol dephosphorylation"/>
    <property type="evidence" value="ECO:0007669"/>
    <property type="project" value="TreeGrafter"/>
</dbReference>
<evidence type="ECO:0000256" key="1">
    <source>
        <dbReference type="ARBA" id="ARBA00013015"/>
    </source>
</evidence>
<feature type="region of interest" description="Disordered" evidence="3">
    <location>
        <begin position="435"/>
        <end position="478"/>
    </location>
</feature>
<dbReference type="CDD" id="cd14497">
    <property type="entry name" value="PTP_PTEN-like"/>
    <property type="match status" value="1"/>
</dbReference>
<dbReference type="InterPro" id="IPR000340">
    <property type="entry name" value="Dual-sp_phosphatase_cat-dom"/>
</dbReference>
<reference evidence="7 8" key="1">
    <citation type="submission" date="2017-10" db="EMBL/GenBank/DDBJ databases">
        <title>Comparative genomics in systemic dimorphic fungi from Ajellomycetaceae.</title>
        <authorList>
            <person name="Munoz J.F."/>
            <person name="Mcewen J.G."/>
            <person name="Clay O.K."/>
            <person name="Cuomo C.A."/>
        </authorList>
    </citation>
    <scope>NUCLEOTIDE SEQUENCE [LARGE SCALE GENOMIC DNA]</scope>
    <source>
        <strain evidence="7 8">UAMH7299</strain>
    </source>
</reference>
<comment type="caution">
    <text evidence="7">The sequence shown here is derived from an EMBL/GenBank/DDBJ whole genome shotgun (WGS) entry which is preliminary data.</text>
</comment>
<evidence type="ECO:0000256" key="3">
    <source>
        <dbReference type="SAM" id="MobiDB-lite"/>
    </source>
</evidence>
<dbReference type="InterPro" id="IPR016130">
    <property type="entry name" value="Tyr_Pase_AS"/>
</dbReference>
<gene>
    <name evidence="7" type="ORF">AJ80_05440</name>
</gene>
<dbReference type="Gene3D" id="3.90.190.10">
    <property type="entry name" value="Protein tyrosine phosphatase superfamily"/>
    <property type="match status" value="1"/>
</dbReference>
<dbReference type="EC" id="3.1.3.67" evidence="1"/>
<dbReference type="OrthoDB" id="16692at2759"/>
<evidence type="ECO:0000313" key="7">
    <source>
        <dbReference type="EMBL" id="PGH15732.1"/>
    </source>
</evidence>
<dbReference type="InterPro" id="IPR000387">
    <property type="entry name" value="Tyr_Pase_dom"/>
</dbReference>
<dbReference type="EMBL" id="PDNA01000080">
    <property type="protein sequence ID" value="PGH15732.1"/>
    <property type="molecule type" value="Genomic_DNA"/>
</dbReference>
<dbReference type="PROSITE" id="PS00383">
    <property type="entry name" value="TYR_PHOSPHATASE_1"/>
    <property type="match status" value="1"/>
</dbReference>
<dbReference type="GO" id="GO:0005886">
    <property type="term" value="C:plasma membrane"/>
    <property type="evidence" value="ECO:0007669"/>
    <property type="project" value="TreeGrafter"/>
</dbReference>
<feature type="signal peptide" evidence="4">
    <location>
        <begin position="1"/>
        <end position="22"/>
    </location>
</feature>
<dbReference type="InterPro" id="IPR051281">
    <property type="entry name" value="Dual-spec_lipid-protein_phosph"/>
</dbReference>
<dbReference type="PANTHER" id="PTHR12305">
    <property type="entry name" value="PHOSPHATASE WITH HOMOLOGY TO TENSIN"/>
    <property type="match status" value="1"/>
</dbReference>
<name>A0A2B7Y4H1_POLH7</name>
<dbReference type="GO" id="GO:0042995">
    <property type="term" value="C:cell projection"/>
    <property type="evidence" value="ECO:0007669"/>
    <property type="project" value="TreeGrafter"/>
</dbReference>
<dbReference type="GO" id="GO:0051896">
    <property type="term" value="P:regulation of phosphatidylinositol 3-kinase/protein kinase B signal transduction"/>
    <property type="evidence" value="ECO:0007669"/>
    <property type="project" value="TreeGrafter"/>
</dbReference>
<dbReference type="GO" id="GO:0005634">
    <property type="term" value="C:nucleus"/>
    <property type="evidence" value="ECO:0007669"/>
    <property type="project" value="TreeGrafter"/>
</dbReference>
<evidence type="ECO:0000313" key="8">
    <source>
        <dbReference type="Proteomes" id="UP000224634"/>
    </source>
</evidence>
<feature type="domain" description="Tyrosine specific protein phosphatases" evidence="5">
    <location>
        <begin position="143"/>
        <end position="187"/>
    </location>
</feature>
<feature type="region of interest" description="Disordered" evidence="3">
    <location>
        <begin position="266"/>
        <end position="316"/>
    </location>
</feature>
<evidence type="ECO:0000256" key="4">
    <source>
        <dbReference type="SAM" id="SignalP"/>
    </source>
</evidence>
<dbReference type="GO" id="GO:0004725">
    <property type="term" value="F:protein tyrosine phosphatase activity"/>
    <property type="evidence" value="ECO:0007669"/>
    <property type="project" value="TreeGrafter"/>
</dbReference>
<dbReference type="InterPro" id="IPR029023">
    <property type="entry name" value="Tensin_phosphatase"/>
</dbReference>
<dbReference type="SMART" id="SM00404">
    <property type="entry name" value="PTPc_motif"/>
    <property type="match status" value="1"/>
</dbReference>
<dbReference type="STRING" id="1447883.A0A2B7Y4H1"/>
<feature type="compositionally biased region" description="Basic and acidic residues" evidence="3">
    <location>
        <begin position="553"/>
        <end position="562"/>
    </location>
</feature>
<evidence type="ECO:0000256" key="2">
    <source>
        <dbReference type="ARBA" id="ARBA00022801"/>
    </source>
</evidence>
<protein>
    <recommendedName>
        <fullName evidence="1">phosphatidylinositol-3,4,5-trisphosphate 3-phosphatase</fullName>
        <ecNumber evidence="1">3.1.3.67</ecNumber>
    </recommendedName>
</protein>
<accession>A0A2B7Y4H1</accession>
<dbReference type="InterPro" id="IPR029021">
    <property type="entry name" value="Prot-tyrosine_phosphatase-like"/>
</dbReference>
<feature type="compositionally biased region" description="Basic and acidic residues" evidence="3">
    <location>
        <begin position="278"/>
        <end position="288"/>
    </location>
</feature>
<dbReference type="GO" id="GO:0016314">
    <property type="term" value="F:phosphatidylinositol-3,4,5-trisphosphate 3-phosphatase activity"/>
    <property type="evidence" value="ECO:0007669"/>
    <property type="project" value="UniProtKB-EC"/>
</dbReference>
<dbReference type="Pfam" id="PF00782">
    <property type="entry name" value="DSPc"/>
    <property type="match status" value="1"/>
</dbReference>
<dbReference type="GO" id="GO:0005829">
    <property type="term" value="C:cytosol"/>
    <property type="evidence" value="ECO:0007669"/>
    <property type="project" value="TreeGrafter"/>
</dbReference>
<dbReference type="InterPro" id="IPR003595">
    <property type="entry name" value="Tyr_Pase_cat"/>
</dbReference>
<feature type="region of interest" description="Disordered" evidence="3">
    <location>
        <begin position="491"/>
        <end position="586"/>
    </location>
</feature>
<feature type="compositionally biased region" description="Polar residues" evidence="3">
    <location>
        <begin position="511"/>
        <end position="521"/>
    </location>
</feature>
<dbReference type="AlphaFoldDB" id="A0A2B7Y4H1"/>
<dbReference type="GO" id="GO:0043491">
    <property type="term" value="P:phosphatidylinositol 3-kinase/protein kinase B signal transduction"/>
    <property type="evidence" value="ECO:0007669"/>
    <property type="project" value="TreeGrafter"/>
</dbReference>
<feature type="chain" id="PRO_5012676783" description="phosphatidylinositol-3,4,5-trisphosphate 3-phosphatase" evidence="4">
    <location>
        <begin position="23"/>
        <end position="586"/>
    </location>
</feature>
<feature type="domain" description="Phosphatase tensin-type" evidence="6">
    <location>
        <begin position="41"/>
        <end position="215"/>
    </location>
</feature>
<dbReference type="Proteomes" id="UP000224634">
    <property type="component" value="Unassembled WGS sequence"/>
</dbReference>
<feature type="compositionally biased region" description="Acidic residues" evidence="3">
    <location>
        <begin position="563"/>
        <end position="573"/>
    </location>
</feature>
<sequence>MNLLFSWVPNIIAVFVFTVCRGTHEAIVEQAFLLRQLVAGPRLKHPEAGLDLCYVTDEIIATSGPSSKYPKRAYRNPTDALVRFLDEKHGENWWIWEFRAEGTGYPDEDVYGRIHHYPWPDHHPPPFALIPAMMASMRNWLAGDEMRMVVVHCKAGKGRSGTVACSFLVSERGWSAADALTRFTERRMRLGFGPGVSIPSQLRWVGYVDRWANELGKKYVERPVEIVEMHVWGLSDGVKVDVEGYVDEGRKIKCFHRFHRSERVVVDNGKGRSRSTSRGKDSDIDSNKSKSQSTPESRPDELGVSCTPVDTVTLPKTINPTETFSSFTNSTTPPNPISAAILRPKDRIFIPTSDVNISFERRALAPYTGWAMVTSIAHIWFNAYFEGGHEHNSGVFEAEWEALDGIKGTGNKGIKALERIKVVWRYVTPETREVEGEAVEGKVISEPAPGEPVPESHAADWRGPNMVEEGQEQGPWESNQDAIRDNQAVEEGVQDKEVNSKMGTTEDDQAASPSAAESLSIGSRGLGLRRQSIPSTGVSQVTGSGNFAGYRPAESDDTRLGEQELESTSEDDSSTGKRNQRGQARS</sequence>
<evidence type="ECO:0000259" key="6">
    <source>
        <dbReference type="PROSITE" id="PS51181"/>
    </source>
</evidence>
<dbReference type="PROSITE" id="PS51181">
    <property type="entry name" value="PPASE_TENSIN"/>
    <property type="match status" value="1"/>
</dbReference>
<proteinExistence type="predicted"/>
<dbReference type="SUPFAM" id="SSF52799">
    <property type="entry name" value="(Phosphotyrosine protein) phosphatases II"/>
    <property type="match status" value="1"/>
</dbReference>
<dbReference type="PANTHER" id="PTHR12305:SF81">
    <property type="entry name" value="PHOSPHATIDYLINOSITOL 3,4,5-TRISPHOSPHATE 3-PHOSPHATASE AND DUAL-SPECIFICITY PROTEIN PHOSPHATASE PTEN"/>
    <property type="match status" value="1"/>
</dbReference>
<keyword evidence="2" id="KW-0378">Hydrolase</keyword>
<organism evidence="7 8">
    <name type="scientific">Polytolypa hystricis (strain UAMH7299)</name>
    <dbReference type="NCBI Taxonomy" id="1447883"/>
    <lineage>
        <taxon>Eukaryota</taxon>
        <taxon>Fungi</taxon>
        <taxon>Dikarya</taxon>
        <taxon>Ascomycota</taxon>
        <taxon>Pezizomycotina</taxon>
        <taxon>Eurotiomycetes</taxon>
        <taxon>Eurotiomycetidae</taxon>
        <taxon>Onygenales</taxon>
        <taxon>Onygenales incertae sedis</taxon>
        <taxon>Polytolypa</taxon>
    </lineage>
</organism>
<keyword evidence="8" id="KW-1185">Reference proteome</keyword>
<feature type="compositionally biased region" description="Polar residues" evidence="3">
    <location>
        <begin position="532"/>
        <end position="545"/>
    </location>
</feature>
<dbReference type="PROSITE" id="PS50056">
    <property type="entry name" value="TYR_PHOSPHATASE_2"/>
    <property type="match status" value="1"/>
</dbReference>